<proteinExistence type="predicted"/>
<gene>
    <name evidence="1" type="primary">tig</name>
    <name evidence="1" type="ORF">ACI1P1_09375</name>
</gene>
<dbReference type="EMBL" id="JBJURJ010000005">
    <property type="protein sequence ID" value="MFM9328497.1"/>
    <property type="molecule type" value="Genomic_DNA"/>
</dbReference>
<evidence type="ECO:0000313" key="2">
    <source>
        <dbReference type="Proteomes" id="UP001631969"/>
    </source>
</evidence>
<sequence>MTANWEKIEKNLGVLTVEVAADRVDAALDKAFKKVVTKVTVPGFRKGKVPRSMFEKRFGVESLYQDALDILLPEAYMEAVAEAGITPVDRPEIDIEQVGKGQVLKFTAKVTVKPEVQLGDYKGIEVPAQSTEVTEEDIENELKQLQQRHAELVVVEEGAVENGDTVVIDFEGFSEGVPFDGGKAEKYSLEIGSGSFIPGFEEQLVGLAKGEEKDIDVTFPENYQSEELKGKPVVFKIKLHDIKRKNLPVLDDEFAKDVSEFDTLEEYKQDISKRIAERKEQSGKRDLENAVVEKVSAAAEVEIPEAMIRDEVERMLGDFENRLKMQGMNLEMYFQFSGQDEEALKEQMKSDAEKRVLQSLVLEAVAQAEGIEASDEELEEELSNLAKQYQREVDELRAILTANGNLESLKSDLVTRKTVQYLVDNSKTEATVA</sequence>
<organism evidence="1 2">
    <name type="scientific">Paenibacillus mesotrionivorans</name>
    <dbReference type="NCBI Taxonomy" id="3160968"/>
    <lineage>
        <taxon>Bacteria</taxon>
        <taxon>Bacillati</taxon>
        <taxon>Bacillota</taxon>
        <taxon>Bacilli</taxon>
        <taxon>Bacillales</taxon>
        <taxon>Paenibacillaceae</taxon>
        <taxon>Paenibacillus</taxon>
    </lineage>
</organism>
<comment type="caution">
    <text evidence="1">The sequence shown here is derived from an EMBL/GenBank/DDBJ whole genome shotgun (WGS) entry which is preliminary data.</text>
</comment>
<keyword evidence="2" id="KW-1185">Reference proteome</keyword>
<protein>
    <submittedName>
        <fullName evidence="1">Trigger factor</fullName>
        <ecNumber evidence="1">5.2.1.8</ecNumber>
    </submittedName>
</protein>
<evidence type="ECO:0000313" key="1">
    <source>
        <dbReference type="EMBL" id="MFM9328497.1"/>
    </source>
</evidence>
<dbReference type="EC" id="5.2.1.8" evidence="1"/>
<dbReference type="Proteomes" id="UP001631969">
    <property type="component" value="Unassembled WGS sequence"/>
</dbReference>
<reference evidence="1" key="1">
    <citation type="submission" date="2024-12" db="EMBL/GenBank/DDBJ databases">
        <authorList>
            <person name="Wu N."/>
        </authorList>
    </citation>
    <scope>NUCLEOTIDE SEQUENCE</scope>
    <source>
        <strain evidence="1">P15</strain>
    </source>
</reference>
<accession>A0ACC7P2G1</accession>
<keyword evidence="1" id="KW-0413">Isomerase</keyword>
<name>A0ACC7P2G1_9BACL</name>